<accession>A0AAE0FSP0</accession>
<reference evidence="3 4" key="1">
    <citation type="journal article" date="2015" name="Genome Biol. Evol.">
        <title>Comparative Genomics of a Bacterivorous Green Alga Reveals Evolutionary Causalities and Consequences of Phago-Mixotrophic Mode of Nutrition.</title>
        <authorList>
            <person name="Burns J.A."/>
            <person name="Paasch A."/>
            <person name="Narechania A."/>
            <person name="Kim E."/>
        </authorList>
    </citation>
    <scope>NUCLEOTIDE SEQUENCE [LARGE SCALE GENOMIC DNA]</scope>
    <source>
        <strain evidence="3 4">PLY_AMNH</strain>
    </source>
</reference>
<evidence type="ECO:0000256" key="2">
    <source>
        <dbReference type="SAM" id="SignalP"/>
    </source>
</evidence>
<feature type="compositionally biased region" description="Pro residues" evidence="1">
    <location>
        <begin position="342"/>
        <end position="352"/>
    </location>
</feature>
<feature type="region of interest" description="Disordered" evidence="1">
    <location>
        <begin position="482"/>
        <end position="505"/>
    </location>
</feature>
<dbReference type="EMBL" id="LGRX02013996">
    <property type="protein sequence ID" value="KAK3265331.1"/>
    <property type="molecule type" value="Genomic_DNA"/>
</dbReference>
<feature type="compositionally biased region" description="Pro residues" evidence="1">
    <location>
        <begin position="360"/>
        <end position="383"/>
    </location>
</feature>
<protein>
    <submittedName>
        <fullName evidence="3">Uncharacterized protein</fullName>
    </submittedName>
</protein>
<gene>
    <name evidence="3" type="ORF">CYMTET_25975</name>
</gene>
<keyword evidence="4" id="KW-1185">Reference proteome</keyword>
<feature type="compositionally biased region" description="Low complexity" evidence="1">
    <location>
        <begin position="384"/>
        <end position="393"/>
    </location>
</feature>
<feature type="chain" id="PRO_5042291550" evidence="2">
    <location>
        <begin position="24"/>
        <end position="549"/>
    </location>
</feature>
<feature type="signal peptide" evidence="2">
    <location>
        <begin position="1"/>
        <end position="23"/>
    </location>
</feature>
<evidence type="ECO:0000256" key="1">
    <source>
        <dbReference type="SAM" id="MobiDB-lite"/>
    </source>
</evidence>
<dbReference type="PRINTS" id="PR01217">
    <property type="entry name" value="PRICHEXTENSN"/>
</dbReference>
<evidence type="ECO:0000313" key="3">
    <source>
        <dbReference type="EMBL" id="KAK3265331.1"/>
    </source>
</evidence>
<proteinExistence type="predicted"/>
<keyword evidence="2" id="KW-0732">Signal</keyword>
<sequence>MRSIVLLIQRTLLSCILIGAGTGSPTLRVFQGEVTHDLRTLSTSLGAANKSISREENVARGTRRRLAASVASMSAFLGSFRVRDGPDYASSGTPTYTCQEACAAIFGGSYAFYYGSISDTEALAFWLFISSEQATSPNALLDTRSDAFSQGPFILSGRWSPLWSSLHVDATSAGLNWESFPRDKWTHVVLQLFSGTSDAFHFMGSLMPQWEWDSTVPNRNLGGRVSDVALWQRNLAAPEIDLLAQGLHYRRRLLQLGPASLWDGLAAYYVRGDSAVALLDVSGQFPDSQLVNGPTWGPGPCDGDEACAPATSLFFQSPPPPPLPSLPLPPRRRLLVHHHPPPRPLLFPPGQKPTPTTTKPVPPPGSSPPPPPCPPPFPPPPGPAYASTAPATTLPSSTKFTTISFTPTTSFATSCEAEPSRLPRLPTEPTAYVGGRLRPLLAYLSNPEAVDAFYLEKAKDMVQPFEKPAIDEAPIRQAFVETEPNAPDPIPPPKQSKVQQLAPRPRPPKVGVYYLEHIDEGCDAAQPAEYGQRLRYIDNSLSRSTQVIF</sequence>
<organism evidence="3 4">
    <name type="scientific">Cymbomonas tetramitiformis</name>
    <dbReference type="NCBI Taxonomy" id="36881"/>
    <lineage>
        <taxon>Eukaryota</taxon>
        <taxon>Viridiplantae</taxon>
        <taxon>Chlorophyta</taxon>
        <taxon>Pyramimonadophyceae</taxon>
        <taxon>Pyramimonadales</taxon>
        <taxon>Pyramimonadaceae</taxon>
        <taxon>Cymbomonas</taxon>
    </lineage>
</organism>
<feature type="compositionally biased region" description="Basic residues" evidence="1">
    <location>
        <begin position="330"/>
        <end position="341"/>
    </location>
</feature>
<comment type="caution">
    <text evidence="3">The sequence shown here is derived from an EMBL/GenBank/DDBJ whole genome shotgun (WGS) entry which is preliminary data.</text>
</comment>
<feature type="compositionally biased region" description="Pro residues" evidence="1">
    <location>
        <begin position="317"/>
        <end position="329"/>
    </location>
</feature>
<evidence type="ECO:0000313" key="4">
    <source>
        <dbReference type="Proteomes" id="UP001190700"/>
    </source>
</evidence>
<feature type="region of interest" description="Disordered" evidence="1">
    <location>
        <begin position="310"/>
        <end position="393"/>
    </location>
</feature>
<dbReference type="AlphaFoldDB" id="A0AAE0FSP0"/>
<dbReference type="Proteomes" id="UP001190700">
    <property type="component" value="Unassembled WGS sequence"/>
</dbReference>
<name>A0AAE0FSP0_9CHLO</name>